<proteinExistence type="predicted"/>
<dbReference type="EMBL" id="PGEM01000059">
    <property type="protein sequence ID" value="PPJ63633.1"/>
    <property type="molecule type" value="Genomic_DNA"/>
</dbReference>
<dbReference type="PANTHER" id="PTHR43685">
    <property type="entry name" value="GLYCOSYLTRANSFERASE"/>
    <property type="match status" value="1"/>
</dbReference>
<dbReference type="OrthoDB" id="9812327at2"/>
<dbReference type="Gene3D" id="3.90.550.10">
    <property type="entry name" value="Spore Coat Polysaccharide Biosynthesis Protein SpsA, Chain A"/>
    <property type="match status" value="1"/>
</dbReference>
<dbReference type="SUPFAM" id="SSF53448">
    <property type="entry name" value="Nucleotide-diphospho-sugar transferases"/>
    <property type="match status" value="1"/>
</dbReference>
<evidence type="ECO:0000313" key="3">
    <source>
        <dbReference type="Proteomes" id="UP000239589"/>
    </source>
</evidence>
<dbReference type="Pfam" id="PF00535">
    <property type="entry name" value="Glycos_transf_2"/>
    <property type="match status" value="1"/>
</dbReference>
<dbReference type="RefSeq" id="WP_104387528.1">
    <property type="nucleotide sequence ID" value="NZ_PGEM01000059.1"/>
</dbReference>
<reference evidence="2 3" key="1">
    <citation type="submission" date="2018-02" db="EMBL/GenBank/DDBJ databases">
        <title>Discovery of a pederin family compound in a non-symbiotic bloom-forming cyanobacterium.</title>
        <authorList>
            <person name="Kust A."/>
            <person name="Mares J."/>
            <person name="Jokela J."/>
            <person name="Urajova P."/>
            <person name="Hajek J."/>
            <person name="Saurav K."/>
            <person name="Voracova K."/>
            <person name="Fewer D.P."/>
            <person name="Haapaniemi E."/>
            <person name="Permi P."/>
            <person name="Rehakova K."/>
            <person name="Sivonen K."/>
            <person name="Hrouzek P."/>
        </authorList>
    </citation>
    <scope>NUCLEOTIDE SEQUENCE [LARGE SCALE GENOMIC DNA]</scope>
    <source>
        <strain evidence="2 3">CHARLIE-1</strain>
    </source>
</reference>
<dbReference type="Proteomes" id="UP000239589">
    <property type="component" value="Unassembled WGS sequence"/>
</dbReference>
<evidence type="ECO:0000313" key="2">
    <source>
        <dbReference type="EMBL" id="PPJ63633.1"/>
    </source>
</evidence>
<dbReference type="PANTHER" id="PTHR43685:SF2">
    <property type="entry name" value="GLYCOSYLTRANSFERASE 2-LIKE DOMAIN-CONTAINING PROTEIN"/>
    <property type="match status" value="1"/>
</dbReference>
<dbReference type="CDD" id="cd00761">
    <property type="entry name" value="Glyco_tranf_GTA_type"/>
    <property type="match status" value="1"/>
</dbReference>
<dbReference type="InterPro" id="IPR001173">
    <property type="entry name" value="Glyco_trans_2-like"/>
</dbReference>
<name>A0A2S6CV42_9CYAN</name>
<comment type="caution">
    <text evidence="2">The sequence shown here is derived from an EMBL/GenBank/DDBJ whole genome shotgun (WGS) entry which is preliminary data.</text>
</comment>
<accession>A0A2S6CV42</accession>
<gene>
    <name evidence="2" type="ORF">CUN59_08985</name>
</gene>
<dbReference type="AlphaFoldDB" id="A0A2S6CV42"/>
<evidence type="ECO:0000259" key="1">
    <source>
        <dbReference type="Pfam" id="PF00535"/>
    </source>
</evidence>
<dbReference type="InterPro" id="IPR029044">
    <property type="entry name" value="Nucleotide-diphossugar_trans"/>
</dbReference>
<sequence>MSLISVVIPAYKRGYVIERAIRSILEQTHQDFEILVVDDGSKDDTESVVASLSKKECRIRYLSHETNRGAQAARNTGIKAAQGEWIAFLDSDDYFTPNSLEVRISTARNEGVKVVHSKCIAIKKDESMTNYGSPSLSGYVYRDLLTNPGLLFSGFLIAKEALEKIDYLDEQIISHQDWDTTIRLSKYYPFSFVAEPTFIYDCRGDDTISQDMVREAEGYRQVFNKHFFEIVKQLGPPIVAHHYRNIANLYQLAGNKNFARSYRVLSLLWWPFRFKAIYRKVRQFVQNSWDSYATHF</sequence>
<dbReference type="InterPro" id="IPR050834">
    <property type="entry name" value="Glycosyltransf_2"/>
</dbReference>
<feature type="domain" description="Glycosyltransferase 2-like" evidence="1">
    <location>
        <begin position="5"/>
        <end position="133"/>
    </location>
</feature>
<keyword evidence="3" id="KW-1185">Reference proteome</keyword>
<organism evidence="2 3">
    <name type="scientific">Cuspidothrix issatschenkoi CHARLIE-1</name>
    <dbReference type="NCBI Taxonomy" id="2052836"/>
    <lineage>
        <taxon>Bacteria</taxon>
        <taxon>Bacillati</taxon>
        <taxon>Cyanobacteriota</taxon>
        <taxon>Cyanophyceae</taxon>
        <taxon>Nostocales</taxon>
        <taxon>Aphanizomenonaceae</taxon>
        <taxon>Cuspidothrix</taxon>
    </lineage>
</organism>
<protein>
    <recommendedName>
        <fullName evidence="1">Glycosyltransferase 2-like domain-containing protein</fullName>
    </recommendedName>
</protein>